<dbReference type="InterPro" id="IPR035952">
    <property type="entry name" value="Rhomboid-like_sf"/>
</dbReference>
<evidence type="ECO:0000256" key="4">
    <source>
        <dbReference type="ARBA" id="ARBA00022801"/>
    </source>
</evidence>
<dbReference type="PANTHER" id="PTHR43731">
    <property type="entry name" value="RHOMBOID PROTEASE"/>
    <property type="match status" value="1"/>
</dbReference>
<dbReference type="AlphaFoldDB" id="A0A0D1XF18"/>
<feature type="transmembrane region" description="Helical" evidence="8">
    <location>
        <begin position="458"/>
        <end position="479"/>
    </location>
</feature>
<dbReference type="SUPFAM" id="SSF144091">
    <property type="entry name" value="Rhomboid-like"/>
    <property type="match status" value="1"/>
</dbReference>
<name>A0A0D1XF18_9EURO</name>
<organism evidence="10 11">
    <name type="scientific">Exophiala sideris</name>
    <dbReference type="NCBI Taxonomy" id="1016849"/>
    <lineage>
        <taxon>Eukaryota</taxon>
        <taxon>Fungi</taxon>
        <taxon>Dikarya</taxon>
        <taxon>Ascomycota</taxon>
        <taxon>Pezizomycotina</taxon>
        <taxon>Eurotiomycetes</taxon>
        <taxon>Chaetothyriomycetidae</taxon>
        <taxon>Chaetothyriales</taxon>
        <taxon>Herpotrichiellaceae</taxon>
        <taxon>Exophiala</taxon>
    </lineage>
</organism>
<dbReference type="InterPro" id="IPR050925">
    <property type="entry name" value="Rhomboid_protease_S54"/>
</dbReference>
<keyword evidence="5 8" id="KW-1133">Transmembrane helix</keyword>
<dbReference type="OrthoDB" id="10260614at2759"/>
<feature type="domain" description="Peptidase S54 rhomboid" evidence="9">
    <location>
        <begin position="397"/>
        <end position="542"/>
    </location>
</feature>
<evidence type="ECO:0000256" key="8">
    <source>
        <dbReference type="SAM" id="Phobius"/>
    </source>
</evidence>
<evidence type="ECO:0000256" key="7">
    <source>
        <dbReference type="SAM" id="Coils"/>
    </source>
</evidence>
<evidence type="ECO:0000256" key="1">
    <source>
        <dbReference type="ARBA" id="ARBA00004141"/>
    </source>
</evidence>
<dbReference type="FunFam" id="1.20.1540.10:FF:000012">
    <property type="entry name" value="Rhomboid family protein"/>
    <property type="match status" value="1"/>
</dbReference>
<sequence>MNNAGTVALRLARRCLQVPTCQRSSEQARLLFYFDHFSDHSWSSPTLKAPSSSVRRILPSEQQRGFSSSTRHAFRQSFVAQRLKPYGSDKKPEKGLRFQKGDLTGKEVISIFGAQAPPPGPANRLLRVLHGRRHDGTLDLPLPEDVEPILQKYPNAFEDGLHWLRNAYPVDEDAAILARIEREEHEYERDNPAELMQRAQDLRLYMGPQSGHYQAKLSDKEDDVFGVSELDKIRAENEARYQQEEEELQAQIDERMTKVKEDRTKALAQRPEQGLESANEVRPPNSFEKWVLKAQNRAQTKMTLESPEVVEKTTFQRLLPSLIFVSLVVGASYLYSQYWVRPKQSERFFPTVSLSFATVAGLIATNFVIFCAWRLPPFWRLLNKYFIIVPAYPYAFSMLGSIFSHQTLTHFLANMIPLLIFGLPLHEDVGRGTFLAIYLSSGLVGSFASLARHALSRVFITTTLGASGSIYGIVAAYLWLHLHDRFSIMFLPDDVADKFSFSGQSLLIGLGLLQVFGSMRRTVKIDYFDHLVGMIVGIVAAWWWQNNKEKNGESRKKSTNWWSTLPGIRPRSRDG</sequence>
<dbReference type="EMBL" id="KN846951">
    <property type="protein sequence ID" value="KIV86681.1"/>
    <property type="molecule type" value="Genomic_DNA"/>
</dbReference>
<dbReference type="STRING" id="1016849.A0A0D1XF18"/>
<keyword evidence="4" id="KW-0378">Hydrolase</keyword>
<evidence type="ECO:0000256" key="5">
    <source>
        <dbReference type="ARBA" id="ARBA00022989"/>
    </source>
</evidence>
<feature type="transmembrane region" description="Helical" evidence="8">
    <location>
        <begin position="348"/>
        <end position="373"/>
    </location>
</feature>
<protein>
    <recommendedName>
        <fullName evidence="9">Peptidase S54 rhomboid domain-containing protein</fullName>
    </recommendedName>
</protein>
<feature type="transmembrane region" description="Helical" evidence="8">
    <location>
        <begin position="499"/>
        <end position="516"/>
    </location>
</feature>
<feature type="transmembrane region" description="Helical" evidence="8">
    <location>
        <begin position="318"/>
        <end position="336"/>
    </location>
</feature>
<evidence type="ECO:0000256" key="2">
    <source>
        <dbReference type="ARBA" id="ARBA00009045"/>
    </source>
</evidence>
<keyword evidence="6 8" id="KW-0472">Membrane</keyword>
<feature type="transmembrane region" description="Helical" evidence="8">
    <location>
        <begin position="432"/>
        <end position="451"/>
    </location>
</feature>
<dbReference type="GO" id="GO:0006465">
    <property type="term" value="P:signal peptide processing"/>
    <property type="evidence" value="ECO:0007669"/>
    <property type="project" value="TreeGrafter"/>
</dbReference>
<evidence type="ECO:0000256" key="6">
    <source>
        <dbReference type="ARBA" id="ARBA00023136"/>
    </source>
</evidence>
<dbReference type="Proteomes" id="UP000053599">
    <property type="component" value="Unassembled WGS sequence"/>
</dbReference>
<dbReference type="InterPro" id="IPR022764">
    <property type="entry name" value="Peptidase_S54_rhomboid_dom"/>
</dbReference>
<keyword evidence="3 8" id="KW-0812">Transmembrane</keyword>
<dbReference type="Gene3D" id="1.20.1540.10">
    <property type="entry name" value="Rhomboid-like"/>
    <property type="match status" value="1"/>
</dbReference>
<evidence type="ECO:0000256" key="3">
    <source>
        <dbReference type="ARBA" id="ARBA00022692"/>
    </source>
</evidence>
<dbReference type="PANTHER" id="PTHR43731:SF14">
    <property type="entry name" value="PRESENILIN-ASSOCIATED RHOMBOID-LIKE PROTEIN, MITOCHONDRIAL"/>
    <property type="match status" value="1"/>
</dbReference>
<dbReference type="GO" id="GO:0016020">
    <property type="term" value="C:membrane"/>
    <property type="evidence" value="ECO:0007669"/>
    <property type="project" value="UniProtKB-SubCell"/>
</dbReference>
<feature type="coiled-coil region" evidence="7">
    <location>
        <begin position="227"/>
        <end position="258"/>
    </location>
</feature>
<accession>A0A0D1XF18</accession>
<keyword evidence="7" id="KW-0175">Coiled coil</keyword>
<proteinExistence type="inferred from homology"/>
<evidence type="ECO:0000313" key="10">
    <source>
        <dbReference type="EMBL" id="KIV86681.1"/>
    </source>
</evidence>
<evidence type="ECO:0000259" key="9">
    <source>
        <dbReference type="Pfam" id="PF01694"/>
    </source>
</evidence>
<dbReference type="HOGENOM" id="CLU_026938_0_0_1"/>
<dbReference type="Pfam" id="PF01694">
    <property type="entry name" value="Rhomboid"/>
    <property type="match status" value="1"/>
</dbReference>
<evidence type="ECO:0000313" key="11">
    <source>
        <dbReference type="Proteomes" id="UP000053599"/>
    </source>
</evidence>
<dbReference type="GO" id="GO:0004252">
    <property type="term" value="F:serine-type endopeptidase activity"/>
    <property type="evidence" value="ECO:0007669"/>
    <property type="project" value="InterPro"/>
</dbReference>
<feature type="transmembrane region" description="Helical" evidence="8">
    <location>
        <begin position="385"/>
        <end position="403"/>
    </location>
</feature>
<gene>
    <name evidence="10" type="ORF">PV11_02278</name>
</gene>
<comment type="subcellular location">
    <subcellularLocation>
        <location evidence="1">Membrane</location>
        <topology evidence="1">Multi-pass membrane protein</topology>
    </subcellularLocation>
</comment>
<comment type="similarity">
    <text evidence="2">Belongs to the peptidase S54 family.</text>
</comment>
<reference evidence="10 11" key="1">
    <citation type="submission" date="2015-01" db="EMBL/GenBank/DDBJ databases">
        <title>The Genome Sequence of Exophiala sideris CBS121828.</title>
        <authorList>
            <consortium name="The Broad Institute Genomics Platform"/>
            <person name="Cuomo C."/>
            <person name="de Hoog S."/>
            <person name="Gorbushina A."/>
            <person name="Stielow B."/>
            <person name="Teixiera M."/>
            <person name="Abouelleil A."/>
            <person name="Chapman S.B."/>
            <person name="Priest M."/>
            <person name="Young S.K."/>
            <person name="Wortman J."/>
            <person name="Nusbaum C."/>
            <person name="Birren B."/>
        </authorList>
    </citation>
    <scope>NUCLEOTIDE SEQUENCE [LARGE SCALE GENOMIC DNA]</scope>
    <source>
        <strain evidence="10 11">CBS 121828</strain>
    </source>
</reference>